<evidence type="ECO:0000313" key="3">
    <source>
        <dbReference type="Proteomes" id="UP001219525"/>
    </source>
</evidence>
<reference evidence="2" key="1">
    <citation type="submission" date="2023-03" db="EMBL/GenBank/DDBJ databases">
        <title>Massive genome expansion in bonnet fungi (Mycena s.s.) driven by repeated elements and novel gene families across ecological guilds.</title>
        <authorList>
            <consortium name="Lawrence Berkeley National Laboratory"/>
            <person name="Harder C.B."/>
            <person name="Miyauchi S."/>
            <person name="Viragh M."/>
            <person name="Kuo A."/>
            <person name="Thoen E."/>
            <person name="Andreopoulos B."/>
            <person name="Lu D."/>
            <person name="Skrede I."/>
            <person name="Drula E."/>
            <person name="Henrissat B."/>
            <person name="Morin E."/>
            <person name="Kohler A."/>
            <person name="Barry K."/>
            <person name="LaButti K."/>
            <person name="Morin E."/>
            <person name="Salamov A."/>
            <person name="Lipzen A."/>
            <person name="Mereny Z."/>
            <person name="Hegedus B."/>
            <person name="Baldrian P."/>
            <person name="Stursova M."/>
            <person name="Weitz H."/>
            <person name="Taylor A."/>
            <person name="Grigoriev I.V."/>
            <person name="Nagy L.G."/>
            <person name="Martin F."/>
            <person name="Kauserud H."/>
        </authorList>
    </citation>
    <scope>NUCLEOTIDE SEQUENCE</scope>
    <source>
        <strain evidence="2">9144</strain>
    </source>
</reference>
<feature type="compositionally biased region" description="Low complexity" evidence="1">
    <location>
        <begin position="8"/>
        <end position="19"/>
    </location>
</feature>
<comment type="caution">
    <text evidence="2">The sequence shown here is derived from an EMBL/GenBank/DDBJ whole genome shotgun (WGS) entry which is preliminary data.</text>
</comment>
<dbReference type="EMBL" id="JARJCW010000048">
    <property type="protein sequence ID" value="KAJ7204050.1"/>
    <property type="molecule type" value="Genomic_DNA"/>
</dbReference>
<evidence type="ECO:0000313" key="2">
    <source>
        <dbReference type="EMBL" id="KAJ7204050.1"/>
    </source>
</evidence>
<sequence length="488" mass="53865">MVTRTKSKGSSAGSSRSKGVLADENTPLGQRPSASKNTAKEVAARIAGHIDPYSDEMDVKFNIEGSAVQEVVFLRQSNDLAQQKILDQAAANAALADELAMLKARVTADITNQQGEAAAAAAGDKEGELSDALARAKAANAVLRKQVEKLTAPDKVIDDAVDMVPRPAGSAGKDYNIQDEMGLGRKPENREIYKGLMRNTRDLTLQAGINWELPWAKTPAEAKAKLYAVARERHPILKRYVNDWATEELVKQYIKYNQKVLGWHHQETCSGSKTPYRGYELVLWDAEESVSAWAETLTGHASDHDCSYENSVLTATSRAVLRDIRALGRAVNIPRPSLRLQPPRTIPRTQPRPAFLSGADLRPSSDSLERITILLPLPSPLHSQLHIPTRFTLNEQGASHTTLTSGTFGLELRIGFEWKLEREVPQASSLRRALPRDRNDSDKTVYGSGRSSCLSLSLIQRFSVARRHAEVPCIQAVTAQSWERKEFF</sequence>
<dbReference type="AlphaFoldDB" id="A0AAD6V719"/>
<protein>
    <submittedName>
        <fullName evidence="2">Uncharacterized protein</fullName>
    </submittedName>
</protein>
<feature type="region of interest" description="Disordered" evidence="1">
    <location>
        <begin position="1"/>
        <end position="39"/>
    </location>
</feature>
<proteinExistence type="predicted"/>
<dbReference type="Proteomes" id="UP001219525">
    <property type="component" value="Unassembled WGS sequence"/>
</dbReference>
<gene>
    <name evidence="2" type="ORF">GGX14DRAFT_398360</name>
</gene>
<organism evidence="2 3">
    <name type="scientific">Mycena pura</name>
    <dbReference type="NCBI Taxonomy" id="153505"/>
    <lineage>
        <taxon>Eukaryota</taxon>
        <taxon>Fungi</taxon>
        <taxon>Dikarya</taxon>
        <taxon>Basidiomycota</taxon>
        <taxon>Agaricomycotina</taxon>
        <taxon>Agaricomycetes</taxon>
        <taxon>Agaricomycetidae</taxon>
        <taxon>Agaricales</taxon>
        <taxon>Marasmiineae</taxon>
        <taxon>Mycenaceae</taxon>
        <taxon>Mycena</taxon>
    </lineage>
</organism>
<evidence type="ECO:0000256" key="1">
    <source>
        <dbReference type="SAM" id="MobiDB-lite"/>
    </source>
</evidence>
<accession>A0AAD6V719</accession>
<name>A0AAD6V719_9AGAR</name>
<keyword evidence="3" id="KW-1185">Reference proteome</keyword>